<dbReference type="GeneID" id="22897583"/>
<evidence type="ECO:0000256" key="1">
    <source>
        <dbReference type="ARBA" id="ARBA00004429"/>
    </source>
</evidence>
<name>G1XQC9_ARTOA</name>
<proteinExistence type="predicted"/>
<dbReference type="OMA" id="TDISIWF"/>
<dbReference type="Proteomes" id="UP000008784">
    <property type="component" value="Unassembled WGS sequence"/>
</dbReference>
<feature type="transmembrane region" description="Helical" evidence="3">
    <location>
        <begin position="490"/>
        <end position="510"/>
    </location>
</feature>
<dbReference type="InterPro" id="IPR050375">
    <property type="entry name" value="MFS_TsgA-like"/>
</dbReference>
<evidence type="ECO:0000256" key="2">
    <source>
        <dbReference type="ARBA" id="ARBA00022475"/>
    </source>
</evidence>
<comment type="caution">
    <text evidence="4">The sequence shown here is derived from an EMBL/GenBank/DDBJ whole genome shotgun (WGS) entry which is preliminary data.</text>
</comment>
<sequence>MLRRRQQRANIEFKIVMKDLWLQPFLRIQRLLRTDVESSKKIPGVLWMGFPKLKLGERDRQLEKLRDNDINLSGNWPSSWIAGLPEDYSAIVRNQVSLCKEKYRISPTNRQNAGVHLQKPKALSHSFEQTRAQERVDPQKSAAPLGYFVGPLTFSGYIFRHYGFRITFIVGLVIYGVGCIVFWPCAVLQTYPGFIISNFISGLGVATIEVAANLFVAICGPPEHWEARLNLSQGAQAIGNVFAPILADKVIFRRDERSSNSEWLISVQWGYLGVAFFDFALALFFWYVPLPECKDADLTRVNRWRPARSLDEKAQKRLVGKKALLLIGVWAQFCYTGAQEIITVNGPNLINIFSPTYVNKTNTYLWSAEGLLAFGRLAGGVGMFYFPARWWYLIFASGCVVTSTLLVGLQYTTTNAEAIIALRMLLQFFESILFPTIFAISLRGLSGRNVKWGASWQVLGVCGGAVWPPIYQAIRGRYEPNSSMGSRVAWVLVVVLFSVGPGLQAFLVNFKPSWRQKLDGLSKRKLRERYESDGTIGGRLDRVNDHVA</sequence>
<feature type="transmembrane region" description="Helical" evidence="3">
    <location>
        <begin position="364"/>
        <end position="386"/>
    </location>
</feature>
<dbReference type="OrthoDB" id="546893at2759"/>
<dbReference type="EMBL" id="ADOT01000280">
    <property type="protein sequence ID" value="EGX44473.1"/>
    <property type="molecule type" value="Genomic_DNA"/>
</dbReference>
<keyword evidence="5" id="KW-1185">Reference proteome</keyword>
<keyword evidence="3" id="KW-0812">Transmembrane</keyword>
<dbReference type="InterPro" id="IPR036259">
    <property type="entry name" value="MFS_trans_sf"/>
</dbReference>
<feature type="transmembrane region" description="Helical" evidence="3">
    <location>
        <begin position="418"/>
        <end position="440"/>
    </location>
</feature>
<protein>
    <recommendedName>
        <fullName evidence="6">Major facilitator superfamily (MFS) profile domain-containing protein</fullName>
    </recommendedName>
</protein>
<evidence type="ECO:0008006" key="6">
    <source>
        <dbReference type="Google" id="ProtNLM"/>
    </source>
</evidence>
<evidence type="ECO:0000256" key="3">
    <source>
        <dbReference type="SAM" id="Phobius"/>
    </source>
</evidence>
<evidence type="ECO:0000313" key="4">
    <source>
        <dbReference type="EMBL" id="EGX44473.1"/>
    </source>
</evidence>
<dbReference type="HOGENOM" id="CLU_496922_0_0_1"/>
<dbReference type="InParanoid" id="G1XQC9"/>
<comment type="subcellular location">
    <subcellularLocation>
        <location evidence="1">Cell inner membrane</location>
        <topology evidence="1">Multi-pass membrane protein</topology>
    </subcellularLocation>
</comment>
<dbReference type="InterPro" id="IPR011701">
    <property type="entry name" value="MFS"/>
</dbReference>
<dbReference type="AlphaFoldDB" id="G1XQC9"/>
<dbReference type="eggNOG" id="ENOG502QT45">
    <property type="taxonomic scope" value="Eukaryota"/>
</dbReference>
<dbReference type="SUPFAM" id="SSF103473">
    <property type="entry name" value="MFS general substrate transporter"/>
    <property type="match status" value="1"/>
</dbReference>
<accession>G1XQC9</accession>
<dbReference type="RefSeq" id="XP_011126691.1">
    <property type="nucleotide sequence ID" value="XM_011128389.1"/>
</dbReference>
<dbReference type="Gene3D" id="1.20.1250.20">
    <property type="entry name" value="MFS general substrate transporter like domains"/>
    <property type="match status" value="2"/>
</dbReference>
<organism evidence="4 5">
    <name type="scientific">Arthrobotrys oligospora (strain ATCC 24927 / CBS 115.81 / DSM 1491)</name>
    <name type="common">Nematode-trapping fungus</name>
    <name type="synonym">Didymozoophaga oligospora</name>
    <dbReference type="NCBI Taxonomy" id="756982"/>
    <lineage>
        <taxon>Eukaryota</taxon>
        <taxon>Fungi</taxon>
        <taxon>Dikarya</taxon>
        <taxon>Ascomycota</taxon>
        <taxon>Pezizomycotina</taxon>
        <taxon>Orbiliomycetes</taxon>
        <taxon>Orbiliales</taxon>
        <taxon>Orbiliaceae</taxon>
        <taxon>Orbilia</taxon>
        <taxon>Orbilia oligospora</taxon>
    </lineage>
</organism>
<dbReference type="STRING" id="756982.G1XQC9"/>
<feature type="transmembrane region" description="Helical" evidence="3">
    <location>
        <begin position="393"/>
        <end position="412"/>
    </location>
</feature>
<feature type="transmembrane region" description="Helical" evidence="3">
    <location>
        <begin position="263"/>
        <end position="288"/>
    </location>
</feature>
<keyword evidence="2" id="KW-1003">Cell membrane</keyword>
<gene>
    <name evidence="4" type="ORF">AOL_s00188g141</name>
</gene>
<feature type="transmembrane region" description="Helical" evidence="3">
    <location>
        <begin position="195"/>
        <end position="219"/>
    </location>
</feature>
<dbReference type="GO" id="GO:0005886">
    <property type="term" value="C:plasma membrane"/>
    <property type="evidence" value="ECO:0007669"/>
    <property type="project" value="UniProtKB-SubCell"/>
</dbReference>
<evidence type="ECO:0000313" key="5">
    <source>
        <dbReference type="Proteomes" id="UP000008784"/>
    </source>
</evidence>
<reference evidence="4 5" key="1">
    <citation type="journal article" date="2011" name="PLoS Pathog.">
        <title>Genomic and proteomic analyses of the fungus Arthrobotrys oligospora provide insights into nematode-trap formation.</title>
        <authorList>
            <person name="Yang J."/>
            <person name="Wang L."/>
            <person name="Ji X."/>
            <person name="Feng Y."/>
            <person name="Li X."/>
            <person name="Zou C."/>
            <person name="Xu J."/>
            <person name="Ren Y."/>
            <person name="Mi Q."/>
            <person name="Wu J."/>
            <person name="Liu S."/>
            <person name="Liu Y."/>
            <person name="Huang X."/>
            <person name="Wang H."/>
            <person name="Niu X."/>
            <person name="Li J."/>
            <person name="Liang L."/>
            <person name="Luo Y."/>
            <person name="Ji K."/>
            <person name="Zhou W."/>
            <person name="Yu Z."/>
            <person name="Li G."/>
            <person name="Liu Y."/>
            <person name="Li L."/>
            <person name="Qiao M."/>
            <person name="Feng L."/>
            <person name="Zhang K.-Q."/>
        </authorList>
    </citation>
    <scope>NUCLEOTIDE SEQUENCE [LARGE SCALE GENOMIC DNA]</scope>
    <source>
        <strain evidence="5">ATCC 24927 / CBS 115.81 / DSM 1491</strain>
    </source>
</reference>
<keyword evidence="3" id="KW-1133">Transmembrane helix</keyword>
<dbReference type="PANTHER" id="PTHR43702">
    <property type="entry name" value="L-FUCOSE-PROTON SYMPORTER"/>
    <property type="match status" value="1"/>
</dbReference>
<dbReference type="GO" id="GO:0022857">
    <property type="term" value="F:transmembrane transporter activity"/>
    <property type="evidence" value="ECO:0007669"/>
    <property type="project" value="InterPro"/>
</dbReference>
<keyword evidence="3" id="KW-0472">Membrane</keyword>
<dbReference type="PANTHER" id="PTHR43702:SF13">
    <property type="entry name" value="MONOSACCHARIDE TRANSPORTER, PUTATIVE (AFU_ORTHOLOGUE AFUA_4G06630)-RELATED"/>
    <property type="match status" value="1"/>
</dbReference>
<dbReference type="Pfam" id="PF07690">
    <property type="entry name" value="MFS_1"/>
    <property type="match status" value="1"/>
</dbReference>
<feature type="transmembrane region" description="Helical" evidence="3">
    <location>
        <begin position="162"/>
        <end position="183"/>
    </location>
</feature>